<dbReference type="Proteomes" id="UP000296469">
    <property type="component" value="Chromosome"/>
</dbReference>
<sequence length="521" mass="53609">MRGEPDVDRWWGALTGAALVGTARGRVPAVPAALGVPARTDADAPTALLDAAALGAALRAAGAEPAAGRAVPEPCPPDGVPEAPPRAAQVLALVLTQPPVGRELRDALLERCCAAVAAGGRRVPHELLPALLAEGTRRPAVRARVLPVVHARGRWLAARRPEWAWAVGGGEEPQPDDDPAVLRLPSGALVTRLAELRGTDPDRARRLVAAALATTGAETRAALLRTLATGLGPADEPLLEAALDDRAAAVRAAAAAALDGLPTSARAARLAARLTPLVSVHGLLRRRLEVAAPGPLDDAARRDGIGVGPGAARDAAVLSALVTGAPLDVLRRATGTTPAALLRLDGERVLRAAIRRATVAQRDVGWARALLADEWDAAAAAVLPPDEAQAAARRWLASTPADALGSVAHALPGPWDEPLSVAVAEALVRTVADPATTRAPVLPAEPFARSLHPAAREPLARARAAADRAAADAERAVERARDPQESGRLALAGSVFRGRAHALQDLTQHLSLLATIDEALA</sequence>
<dbReference type="AlphaFoldDB" id="A0A4P7SHB2"/>
<accession>A0A4P7SHB2</accession>
<evidence type="ECO:0000313" key="1">
    <source>
        <dbReference type="EMBL" id="QCB93058.1"/>
    </source>
</evidence>
<proteinExistence type="predicted"/>
<protein>
    <submittedName>
        <fullName evidence="1">Uncharacterized protein</fullName>
    </submittedName>
</protein>
<evidence type="ECO:0000313" key="2">
    <source>
        <dbReference type="Proteomes" id="UP000296469"/>
    </source>
</evidence>
<dbReference type="KEGG" id="celz:E5225_05295"/>
<organism evidence="1 2">
    <name type="scientific">Cellulomonas shaoxiangyii</name>
    <dbReference type="NCBI Taxonomy" id="2566013"/>
    <lineage>
        <taxon>Bacteria</taxon>
        <taxon>Bacillati</taxon>
        <taxon>Actinomycetota</taxon>
        <taxon>Actinomycetes</taxon>
        <taxon>Micrococcales</taxon>
        <taxon>Cellulomonadaceae</taxon>
        <taxon>Cellulomonas</taxon>
    </lineage>
</organism>
<dbReference type="RefSeq" id="WP_136225328.1">
    <property type="nucleotide sequence ID" value="NZ_CP039291.1"/>
</dbReference>
<reference evidence="1 2" key="1">
    <citation type="submission" date="2019-04" db="EMBL/GenBank/DDBJ databases">
        <title>Isolation and identification of Cellulomonas shaoxiangyii sp. Nov. isolated from feces of the Tibetan antelopes (Pantholops hodgsonii) in the Qinghai-Tibet plateau of China.</title>
        <authorList>
            <person name="Tian Z."/>
        </authorList>
    </citation>
    <scope>NUCLEOTIDE SEQUENCE [LARGE SCALE GENOMIC DNA]</scope>
    <source>
        <strain evidence="1 2">Z28</strain>
    </source>
</reference>
<name>A0A4P7SHB2_9CELL</name>
<gene>
    <name evidence="1" type="ORF">E5225_05295</name>
</gene>
<keyword evidence="2" id="KW-1185">Reference proteome</keyword>
<dbReference type="InterPro" id="IPR043746">
    <property type="entry name" value="DUF5691"/>
</dbReference>
<dbReference type="Pfam" id="PF18944">
    <property type="entry name" value="DUF5691"/>
    <property type="match status" value="1"/>
</dbReference>
<dbReference type="EMBL" id="CP039291">
    <property type="protein sequence ID" value="QCB93058.1"/>
    <property type="molecule type" value="Genomic_DNA"/>
</dbReference>